<evidence type="ECO:0000313" key="2">
    <source>
        <dbReference type="Proteomes" id="UP000019246"/>
    </source>
</evidence>
<organism evidence="1 2">
    <name type="scientific">Listeria aquatica FSL S10-1188</name>
    <dbReference type="NCBI Taxonomy" id="1265818"/>
    <lineage>
        <taxon>Bacteria</taxon>
        <taxon>Bacillati</taxon>
        <taxon>Bacillota</taxon>
        <taxon>Bacilli</taxon>
        <taxon>Bacillales</taxon>
        <taxon>Listeriaceae</taxon>
        <taxon>Listeria</taxon>
    </lineage>
</organism>
<dbReference type="EMBL" id="AOCG01000011">
    <property type="protein sequence ID" value="EUJ18176.1"/>
    <property type="molecule type" value="Genomic_DNA"/>
</dbReference>
<dbReference type="Proteomes" id="UP000019246">
    <property type="component" value="Unassembled WGS sequence"/>
</dbReference>
<accession>W7B5R5</accession>
<keyword evidence="2" id="KW-1185">Reference proteome</keyword>
<name>W7B5R5_9LIST</name>
<comment type="caution">
    <text evidence="1">The sequence shown here is derived from an EMBL/GenBank/DDBJ whole genome shotgun (WGS) entry which is preliminary data.</text>
</comment>
<dbReference type="STRING" id="1265818.MAQA_10551"/>
<evidence type="ECO:0000313" key="1">
    <source>
        <dbReference type="EMBL" id="EUJ18176.1"/>
    </source>
</evidence>
<dbReference type="AlphaFoldDB" id="W7B5R5"/>
<gene>
    <name evidence="1" type="ORF">MAQA_10551</name>
</gene>
<reference evidence="1 2" key="1">
    <citation type="journal article" date="2014" name="Int. J. Syst. Evol. Microbiol.">
        <title>Listeria floridensis sp. nov., Listeria aquatica sp. nov., Listeria cornellensis sp. nov., Listeria riparia sp. nov. and Listeria grandensis sp. nov., from agricultural and natural environments.</title>
        <authorList>
            <person name="den Bakker H.C."/>
            <person name="Warchocki S."/>
            <person name="Wright E.M."/>
            <person name="Allred A.F."/>
            <person name="Ahlstrom C."/>
            <person name="Manuel C.S."/>
            <person name="Stasiewicz M.J."/>
            <person name="Burrell A."/>
            <person name="Roof S."/>
            <person name="Strawn L."/>
            <person name="Fortes E.D."/>
            <person name="Nightingale K.K."/>
            <person name="Kephart D."/>
            <person name="Wiedmann M."/>
        </authorList>
    </citation>
    <scope>NUCLEOTIDE SEQUENCE [LARGE SCALE GENOMIC DNA]</scope>
    <source>
        <strain evidence="1 2">FSL S10-1188</strain>
    </source>
</reference>
<protein>
    <submittedName>
        <fullName evidence="1">Uncharacterized protein</fullName>
    </submittedName>
</protein>
<sequence>MFNVINQMDLETYFHSSRDRALQCILLFPPAKIADRNKVAALKGTINRGVKELLLCSFSVEKCFQILDFKEMRAFYNCERLFIFLSL</sequence>
<proteinExistence type="predicted"/>